<evidence type="ECO:0000256" key="1">
    <source>
        <dbReference type="SAM" id="MobiDB-lite"/>
    </source>
</evidence>
<feature type="compositionally biased region" description="Pro residues" evidence="1">
    <location>
        <begin position="13"/>
        <end position="22"/>
    </location>
</feature>
<feature type="region of interest" description="Disordered" evidence="1">
    <location>
        <begin position="64"/>
        <end position="90"/>
    </location>
</feature>
<dbReference type="EMBL" id="FZOF01000009">
    <property type="protein sequence ID" value="SNS84770.1"/>
    <property type="molecule type" value="Genomic_DNA"/>
</dbReference>
<feature type="compositionally biased region" description="Low complexity" evidence="1">
    <location>
        <begin position="76"/>
        <end position="90"/>
    </location>
</feature>
<dbReference type="AlphaFoldDB" id="A0A239HTQ3"/>
<name>A0A239HTQ3_9ACTN</name>
<gene>
    <name evidence="2" type="ORF">SAMN05216252_10996</name>
</gene>
<protein>
    <submittedName>
        <fullName evidence="2">Uncharacterized protein</fullName>
    </submittedName>
</protein>
<feature type="region of interest" description="Disordered" evidence="1">
    <location>
        <begin position="1"/>
        <end position="34"/>
    </location>
</feature>
<keyword evidence="3" id="KW-1185">Reference proteome</keyword>
<proteinExistence type="predicted"/>
<feature type="compositionally biased region" description="Basic residues" evidence="1">
    <location>
        <begin position="1"/>
        <end position="12"/>
    </location>
</feature>
<sequence>MAARKPRTRHPHPYPPPHPPPGARTRPHDDAPDTAEALRRIAALPEGPEKEALREQVVIAWIPMSERSRGASCTAGSPPRTSGRSPRSAW</sequence>
<evidence type="ECO:0000313" key="2">
    <source>
        <dbReference type="EMBL" id="SNS84770.1"/>
    </source>
</evidence>
<organism evidence="2 3">
    <name type="scientific">Actinacidiphila glaucinigra</name>
    <dbReference type="NCBI Taxonomy" id="235986"/>
    <lineage>
        <taxon>Bacteria</taxon>
        <taxon>Bacillati</taxon>
        <taxon>Actinomycetota</taxon>
        <taxon>Actinomycetes</taxon>
        <taxon>Kitasatosporales</taxon>
        <taxon>Streptomycetaceae</taxon>
        <taxon>Actinacidiphila</taxon>
    </lineage>
</organism>
<dbReference type="Proteomes" id="UP000198280">
    <property type="component" value="Unassembled WGS sequence"/>
</dbReference>
<accession>A0A239HTQ3</accession>
<evidence type="ECO:0000313" key="3">
    <source>
        <dbReference type="Proteomes" id="UP000198280"/>
    </source>
</evidence>
<reference evidence="2 3" key="1">
    <citation type="submission" date="2017-06" db="EMBL/GenBank/DDBJ databases">
        <authorList>
            <person name="Kim H.J."/>
            <person name="Triplett B.A."/>
        </authorList>
    </citation>
    <scope>NUCLEOTIDE SEQUENCE [LARGE SCALE GENOMIC DNA]</scope>
    <source>
        <strain evidence="2 3">CGMCC 4.1858</strain>
    </source>
</reference>